<dbReference type="FunFam" id="1.10.555.10:FF:000002">
    <property type="entry name" value="rho GTPase-activating protein 32 isoform X1"/>
    <property type="match status" value="1"/>
</dbReference>
<keyword evidence="8" id="KW-1185">Reference proteome</keyword>
<evidence type="ECO:0000313" key="8">
    <source>
        <dbReference type="Proteomes" id="UP000014760"/>
    </source>
</evidence>
<evidence type="ECO:0000256" key="2">
    <source>
        <dbReference type="ARBA" id="ARBA00022468"/>
    </source>
</evidence>
<feature type="domain" description="SH3" evidence="4">
    <location>
        <begin position="180"/>
        <end position="242"/>
    </location>
</feature>
<dbReference type="Proteomes" id="UP000014760">
    <property type="component" value="Unassembled WGS sequence"/>
</dbReference>
<keyword evidence="1 3" id="KW-0728">SH3 domain</keyword>
<gene>
    <name evidence="6" type="ORF">CAPTEDRAFT_138243</name>
</gene>
<dbReference type="Gene3D" id="2.30.30.40">
    <property type="entry name" value="SH3 Domains"/>
    <property type="match status" value="1"/>
</dbReference>
<dbReference type="InterPro" id="IPR001452">
    <property type="entry name" value="SH3_domain"/>
</dbReference>
<dbReference type="OMA" id="THNIEIC"/>
<name>R7U0A5_CAPTE</name>
<dbReference type="HOGENOM" id="CLU_009183_1_0_1"/>
<evidence type="ECO:0000313" key="6">
    <source>
        <dbReference type="EMBL" id="ELT99638.1"/>
    </source>
</evidence>
<reference evidence="6 8" key="2">
    <citation type="journal article" date="2013" name="Nature">
        <title>Insights into bilaterian evolution from three spiralian genomes.</title>
        <authorList>
            <person name="Simakov O."/>
            <person name="Marletaz F."/>
            <person name="Cho S.J."/>
            <person name="Edsinger-Gonzales E."/>
            <person name="Havlak P."/>
            <person name="Hellsten U."/>
            <person name="Kuo D.H."/>
            <person name="Larsson T."/>
            <person name="Lv J."/>
            <person name="Arendt D."/>
            <person name="Savage R."/>
            <person name="Osoegawa K."/>
            <person name="de Jong P."/>
            <person name="Grimwood J."/>
            <person name="Chapman J.A."/>
            <person name="Shapiro H."/>
            <person name="Aerts A."/>
            <person name="Otillar R.P."/>
            <person name="Terry A.Y."/>
            <person name="Boore J.L."/>
            <person name="Grigoriev I.V."/>
            <person name="Lindberg D.R."/>
            <person name="Seaver E.C."/>
            <person name="Weisblat D.A."/>
            <person name="Putnam N.H."/>
            <person name="Rokhsar D.S."/>
        </authorList>
    </citation>
    <scope>NUCLEOTIDE SEQUENCE</scope>
    <source>
        <strain evidence="6 8">I ESC-2004</strain>
    </source>
</reference>
<dbReference type="InterPro" id="IPR000198">
    <property type="entry name" value="RhoGAP_dom"/>
</dbReference>
<dbReference type="SUPFAM" id="SSF50044">
    <property type="entry name" value="SH3-domain"/>
    <property type="match status" value="1"/>
</dbReference>
<evidence type="ECO:0000259" key="5">
    <source>
        <dbReference type="PROSITE" id="PS50238"/>
    </source>
</evidence>
<feature type="domain" description="Rho-GAP" evidence="5">
    <location>
        <begin position="297"/>
        <end position="489"/>
    </location>
</feature>
<reference evidence="7" key="3">
    <citation type="submission" date="2015-06" db="UniProtKB">
        <authorList>
            <consortium name="EnsemblMetazoa"/>
        </authorList>
    </citation>
    <scope>IDENTIFICATION</scope>
</reference>
<dbReference type="SMART" id="SM00326">
    <property type="entry name" value="SH3"/>
    <property type="match status" value="1"/>
</dbReference>
<dbReference type="Gene3D" id="1.10.555.10">
    <property type="entry name" value="Rho GTPase activation protein"/>
    <property type="match status" value="1"/>
</dbReference>
<dbReference type="STRING" id="283909.R7U0A5"/>
<dbReference type="OrthoDB" id="5873004at2759"/>
<dbReference type="PANTHER" id="PTHR15729:SF10">
    <property type="entry name" value="GTPASE-ACTIVATING PROTEIN CDGAPR"/>
    <property type="match status" value="1"/>
</dbReference>
<dbReference type="EMBL" id="KB306678">
    <property type="protein sequence ID" value="ELT99638.1"/>
    <property type="molecule type" value="Genomic_DNA"/>
</dbReference>
<dbReference type="PROSITE" id="PS50002">
    <property type="entry name" value="SH3"/>
    <property type="match status" value="1"/>
</dbReference>
<evidence type="ECO:0000256" key="1">
    <source>
        <dbReference type="ARBA" id="ARBA00022443"/>
    </source>
</evidence>
<dbReference type="AlphaFoldDB" id="R7U0A5"/>
<dbReference type="SUPFAM" id="SSF48350">
    <property type="entry name" value="GTPase activation domain, GAP"/>
    <property type="match status" value="1"/>
</dbReference>
<reference evidence="8" key="1">
    <citation type="submission" date="2012-12" db="EMBL/GenBank/DDBJ databases">
        <authorList>
            <person name="Hellsten U."/>
            <person name="Grimwood J."/>
            <person name="Chapman J.A."/>
            <person name="Shapiro H."/>
            <person name="Aerts A."/>
            <person name="Otillar R.P."/>
            <person name="Terry A.Y."/>
            <person name="Boore J.L."/>
            <person name="Simakov O."/>
            <person name="Marletaz F."/>
            <person name="Cho S.-J."/>
            <person name="Edsinger-Gonzales E."/>
            <person name="Havlak P."/>
            <person name="Kuo D.-H."/>
            <person name="Larsson T."/>
            <person name="Lv J."/>
            <person name="Arendt D."/>
            <person name="Savage R."/>
            <person name="Osoegawa K."/>
            <person name="de Jong P."/>
            <person name="Lindberg D.R."/>
            <person name="Seaver E.C."/>
            <person name="Weisblat D.A."/>
            <person name="Putnam N.H."/>
            <person name="Grigoriev I.V."/>
            <person name="Rokhsar D.S."/>
        </authorList>
    </citation>
    <scope>NUCLEOTIDE SEQUENCE</scope>
    <source>
        <strain evidence="8">I ESC-2004</strain>
    </source>
</reference>
<dbReference type="InterPro" id="IPR008936">
    <property type="entry name" value="Rho_GTPase_activation_prot"/>
</dbReference>
<evidence type="ECO:0000259" key="4">
    <source>
        <dbReference type="PROSITE" id="PS50002"/>
    </source>
</evidence>
<evidence type="ECO:0008006" key="9">
    <source>
        <dbReference type="Google" id="ProtNLM"/>
    </source>
</evidence>
<keyword evidence="2" id="KW-0343">GTPase activation</keyword>
<dbReference type="InterPro" id="IPR036028">
    <property type="entry name" value="SH3-like_dom_sf"/>
</dbReference>
<dbReference type="SMART" id="SM00324">
    <property type="entry name" value="RhoGAP"/>
    <property type="match status" value="1"/>
</dbReference>
<proteinExistence type="predicted"/>
<organism evidence="6">
    <name type="scientific">Capitella teleta</name>
    <name type="common">Polychaete worm</name>
    <dbReference type="NCBI Taxonomy" id="283909"/>
    <lineage>
        <taxon>Eukaryota</taxon>
        <taxon>Metazoa</taxon>
        <taxon>Spiralia</taxon>
        <taxon>Lophotrochozoa</taxon>
        <taxon>Annelida</taxon>
        <taxon>Polychaeta</taxon>
        <taxon>Sedentaria</taxon>
        <taxon>Scolecida</taxon>
        <taxon>Capitellidae</taxon>
        <taxon>Capitella</taxon>
    </lineage>
</organism>
<dbReference type="GO" id="GO:0005096">
    <property type="term" value="F:GTPase activator activity"/>
    <property type="evidence" value="ECO:0007669"/>
    <property type="project" value="UniProtKB-KW"/>
</dbReference>
<dbReference type="GO" id="GO:0007264">
    <property type="term" value="P:small GTPase-mediated signal transduction"/>
    <property type="evidence" value="ECO:0007669"/>
    <property type="project" value="TreeGrafter"/>
</dbReference>
<dbReference type="EnsemblMetazoa" id="CapteT138243">
    <property type="protein sequence ID" value="CapteP138243"/>
    <property type="gene ID" value="CapteG138243"/>
</dbReference>
<protein>
    <recommendedName>
        <fullName evidence="9">Rho-GAP domain-containing protein</fullName>
    </recommendedName>
</protein>
<dbReference type="CDD" id="cd11835">
    <property type="entry name" value="SH3_ARHGAP32_33"/>
    <property type="match status" value="1"/>
</dbReference>
<dbReference type="EMBL" id="AMQN01009952">
    <property type="status" value="NOT_ANNOTATED_CDS"/>
    <property type="molecule type" value="Genomic_DNA"/>
</dbReference>
<evidence type="ECO:0000256" key="3">
    <source>
        <dbReference type="PROSITE-ProRule" id="PRU00192"/>
    </source>
</evidence>
<dbReference type="InterPro" id="IPR051576">
    <property type="entry name" value="PX-Rho_GAP"/>
</dbReference>
<evidence type="ECO:0000313" key="7">
    <source>
        <dbReference type="EnsemblMetazoa" id="CapteP138243"/>
    </source>
</evidence>
<dbReference type="PRINTS" id="PR00452">
    <property type="entry name" value="SH3DOMAIN"/>
</dbReference>
<accession>R7U0A5</accession>
<dbReference type="Pfam" id="PF00018">
    <property type="entry name" value="SH3_1"/>
    <property type="match status" value="1"/>
</dbReference>
<sequence>MASTDASAKHPTNAVRVKKMMRIYEGDTKFPKLEECHHFHYDVVELGSLQLGAEEDQENRLSAPSPPEVPTEEHVYSLQVTADGQNWTIRRSLANLRLLDRQLHRCIFDRKYSMLQDLETADSESNLSVEEVRALFSRYLFRLSAIAGNMINCGPILSWLEMDNRGNHLMVTDDSAINTPAIAAAHVTKRYTARAPDEISFEVGDIISLIDMPPKEETMWWRGKRNFEVGFFPCDYVEVIGETLPETMASQIPQTPPKPVLRKRGKLISFLRTFFSNRPARTQLKRTGIVRERVFACDLGEHLLNSGLEVPRVLTVCAEAIETHGIQDGIYRLSGLASNIQKLRNAFDEEQDPQLTEELYLQDVHCISSVLKAYFRELPNPLLTYQLYSKFAEAIQDEENKLLRIHDVVQQLPPPHYRTCEYLLRHLSRVGSHGGQTGMHVKNIAIVWAPNLLRSKELEMECTSTAALQGVCIQAVVTEFLISYVDLLFSDKLHALNTGQSGGESHRTRPKSLAISTPTKLLSLEEARERALSTGNHFQKYIEVGGGPSNLPETYHTVIELPGSK</sequence>
<dbReference type="PANTHER" id="PTHR15729">
    <property type="entry name" value="CDC42 GTPASE-ACTIVATING PROTEIN"/>
    <property type="match status" value="1"/>
</dbReference>
<dbReference type="PROSITE" id="PS50238">
    <property type="entry name" value="RHOGAP"/>
    <property type="match status" value="1"/>
</dbReference>
<dbReference type="Pfam" id="PF00620">
    <property type="entry name" value="RhoGAP"/>
    <property type="match status" value="1"/>
</dbReference>